<comment type="subcellular location">
    <subcellularLocation>
        <location evidence="1">Cell membrane</location>
        <topology evidence="1">Multi-pass membrane protein</topology>
    </subcellularLocation>
</comment>
<dbReference type="PRINTS" id="PR01259">
    <property type="entry name" value="NACAEXCHNGR"/>
</dbReference>
<keyword evidence="12" id="KW-0112">Calmodulin-binding</keyword>
<evidence type="ECO:0000256" key="12">
    <source>
        <dbReference type="ARBA" id="ARBA00022860"/>
    </source>
</evidence>
<dbReference type="Pfam" id="PF03160">
    <property type="entry name" value="Calx-beta"/>
    <property type="match status" value="1"/>
</dbReference>
<dbReference type="GeneID" id="112255898"/>
<feature type="transmembrane region" description="Helical" evidence="20">
    <location>
        <begin position="177"/>
        <end position="197"/>
    </location>
</feature>
<dbReference type="InterPro" id="IPR051171">
    <property type="entry name" value="CaCA"/>
</dbReference>
<dbReference type="PANTHER" id="PTHR11878:SF6">
    <property type="entry name" value="SODIUM_CALCIUM EXCHANGER 1"/>
    <property type="match status" value="1"/>
</dbReference>
<keyword evidence="5" id="KW-1003">Cell membrane</keyword>
<dbReference type="GO" id="GO:0030424">
    <property type="term" value="C:axon"/>
    <property type="evidence" value="ECO:0007669"/>
    <property type="project" value="TreeGrafter"/>
</dbReference>
<feature type="transmembrane region" description="Helical" evidence="20">
    <location>
        <begin position="770"/>
        <end position="790"/>
    </location>
</feature>
<evidence type="ECO:0000256" key="7">
    <source>
        <dbReference type="ARBA" id="ARBA00022692"/>
    </source>
</evidence>
<name>A0A8C8HR87_ONCTS</name>
<keyword evidence="15" id="KW-0406">Ion transport</keyword>
<keyword evidence="16 20" id="KW-0472">Membrane</keyword>
<evidence type="ECO:0000256" key="17">
    <source>
        <dbReference type="ARBA" id="ARBA00023180"/>
    </source>
</evidence>
<feature type="domain" description="Calx-beta" evidence="21">
    <location>
        <begin position="403"/>
        <end position="503"/>
    </location>
</feature>
<evidence type="ECO:0000256" key="6">
    <source>
        <dbReference type="ARBA" id="ARBA00022568"/>
    </source>
</evidence>
<reference evidence="22" key="2">
    <citation type="submission" date="2025-09" db="UniProtKB">
        <authorList>
            <consortium name="Ensembl"/>
        </authorList>
    </citation>
    <scope>IDENTIFICATION</scope>
</reference>
<keyword evidence="23" id="KW-1185">Reference proteome</keyword>
<keyword evidence="9" id="KW-0732">Signal</keyword>
<dbReference type="InterPro" id="IPR044880">
    <property type="entry name" value="NCX_ion-bd_dom_sf"/>
</dbReference>
<feature type="transmembrane region" description="Helical" evidence="20">
    <location>
        <begin position="238"/>
        <end position="258"/>
    </location>
</feature>
<dbReference type="SMART" id="SM00237">
    <property type="entry name" value="Calx_beta"/>
    <property type="match status" value="2"/>
</dbReference>
<keyword evidence="6" id="KW-0109">Calcium transport</keyword>
<keyword evidence="7 20" id="KW-0812">Transmembrane</keyword>
<keyword evidence="14" id="KW-0915">Sodium</keyword>
<keyword evidence="17" id="KW-0325">Glycoprotein</keyword>
<dbReference type="Gene3D" id="2.60.40.2030">
    <property type="match status" value="2"/>
</dbReference>
<dbReference type="GO" id="GO:0005432">
    <property type="term" value="F:calcium:sodium antiporter activity"/>
    <property type="evidence" value="ECO:0007669"/>
    <property type="project" value="InterPro"/>
</dbReference>
<dbReference type="Ensembl" id="ENSOTST00005071039.2">
    <property type="protein sequence ID" value="ENSOTSP00005065390.1"/>
    <property type="gene ID" value="ENSOTSG00005031209.2"/>
</dbReference>
<feature type="transmembrane region" description="Helical" evidence="20">
    <location>
        <begin position="917"/>
        <end position="936"/>
    </location>
</feature>
<dbReference type="Proteomes" id="UP000694402">
    <property type="component" value="Unassembled WGS sequence"/>
</dbReference>
<evidence type="ECO:0000313" key="22">
    <source>
        <dbReference type="Ensembl" id="ENSOTSP00005065390.1"/>
    </source>
</evidence>
<keyword evidence="4" id="KW-0050">Antiport</keyword>
<dbReference type="Pfam" id="PF01699">
    <property type="entry name" value="Na_Ca_ex"/>
    <property type="match status" value="2"/>
</dbReference>
<dbReference type="AlphaFoldDB" id="A0A8C8HR87"/>
<keyword evidence="13 20" id="KW-1133">Transmembrane helix</keyword>
<dbReference type="GO" id="GO:0098703">
    <property type="term" value="P:calcium ion import across plasma membrane"/>
    <property type="evidence" value="ECO:0007669"/>
    <property type="project" value="TreeGrafter"/>
</dbReference>
<evidence type="ECO:0000256" key="3">
    <source>
        <dbReference type="ARBA" id="ARBA00022448"/>
    </source>
</evidence>
<dbReference type="FunFam" id="2.60.40.2030:FF:000001">
    <property type="entry name" value="sodium/calcium exchanger 1 isoform X1"/>
    <property type="match status" value="1"/>
</dbReference>
<dbReference type="FunFam" id="1.20.1420.30:FF:000001">
    <property type="entry name" value="sodium/calcium exchanger 1 isoform X1"/>
    <property type="match status" value="1"/>
</dbReference>
<dbReference type="InterPro" id="IPR004837">
    <property type="entry name" value="NaCa_Exmemb"/>
</dbReference>
<keyword evidence="18" id="KW-0739">Sodium transport</keyword>
<evidence type="ECO:0000256" key="14">
    <source>
        <dbReference type="ARBA" id="ARBA00023053"/>
    </source>
</evidence>
<feature type="transmembrane region" description="Helical" evidence="20">
    <location>
        <begin position="84"/>
        <end position="102"/>
    </location>
</feature>
<evidence type="ECO:0000259" key="21">
    <source>
        <dbReference type="SMART" id="SM00237"/>
    </source>
</evidence>
<evidence type="ECO:0000256" key="8">
    <source>
        <dbReference type="ARBA" id="ARBA00022723"/>
    </source>
</evidence>
<sequence>MGHFQISPILSLGLRFVVVVAILFLKFQHVPAMSSDVDLDQFVSPTASSNITVCTTAGTACEKGVILPVWEPQNPSFGDKVARATVYFVALVYMFLGVSIIADRFMASIEVITSQEKEITIKRPNGETTTTTVRIWNETVSNLTLMALGSSAPEILLSVIEVCGHGFDAGALGPSTIVGSAAFNMFVIIGICVWVVPDGEVRKVKHLRVFFVTATWSIFAYIWLYLILAVISPGIVQVWEGLLTLFFFPICVLFAWVADRRLLFYKYVYKRYRTGKQRGMIIETEGDRPLPSKVDIEMDGKMLNSHAADFLDGPLGLDLNVKDLDEEETRRDMAKILKELKQKHPDKEVEQLIELANYQVLSSQQKSRAFYRCQATRLMTGAGNILKKHAADQARKAISLHEVRSDVADNDPVSKIYFDPGSYQCLENCGTVAVNVLRRGGDLTKTVSVEFRTEDGSANAGSDYEFTEGVVVFKPGETQKEIRVGIIDDDIFEEDENFLIHLSNVKVLLAEGEEVENPETNHVDAVACLGLPATATVTIFDDDHAGIFTFEEPVAHVSESVGTMEVKVLRTSGARGVVMVPYKTVEGTARGGGEDFEDTHGVLEFQNDEILKTIAIKILDREEYDKHSYFTLELQTPYWRTRGWTATEVAEKEVEEVVPLTGVDDEEQRIADMGRPTLGDHVKLEIIIEESYEFKNTVDKLIKKTNLALLVGTNSWRDQFIEAITVSAGEDDEDEECGEEKLPSCFDYVMHFLTVFWKVLFAFVPPTDYWNGWACFVVSICMIGLLTAFIGDLASHFGCTVGLKDSVTAVVFVALGTSVPDTFASKVAAIQDQYADASIGNVTGSNAVNVFLGIGVAWSIAAIYHNSKGNDFKVDPGSLAFSVTLFTIFAFICVGVLMYRRRPSIGGELGGPRTPKILTTMLFVSLWLLYILFSSLEAYCHFRAF</sequence>
<feature type="transmembrane region" description="Helical" evidence="20">
    <location>
        <begin position="847"/>
        <end position="865"/>
    </location>
</feature>
<proteinExistence type="inferred from homology"/>
<dbReference type="InterPro" id="IPR032452">
    <property type="entry name" value="Na_Ca_Ex_C-exten"/>
</dbReference>
<evidence type="ECO:0000256" key="20">
    <source>
        <dbReference type="SAM" id="Phobius"/>
    </source>
</evidence>
<evidence type="ECO:0000256" key="1">
    <source>
        <dbReference type="ARBA" id="ARBA00004651"/>
    </source>
</evidence>
<feature type="domain" description="Calx-beta" evidence="21">
    <location>
        <begin position="535"/>
        <end position="635"/>
    </location>
</feature>
<evidence type="ECO:0000256" key="5">
    <source>
        <dbReference type="ARBA" id="ARBA00022475"/>
    </source>
</evidence>
<dbReference type="RefSeq" id="XP_024284514.1">
    <property type="nucleotide sequence ID" value="XM_024428746.2"/>
</dbReference>
<evidence type="ECO:0000256" key="4">
    <source>
        <dbReference type="ARBA" id="ARBA00022449"/>
    </source>
</evidence>
<organism evidence="22 23">
    <name type="scientific">Oncorhynchus tshawytscha</name>
    <name type="common">Chinook salmon</name>
    <name type="synonym">Salmo tshawytscha</name>
    <dbReference type="NCBI Taxonomy" id="74940"/>
    <lineage>
        <taxon>Eukaryota</taxon>
        <taxon>Metazoa</taxon>
        <taxon>Chordata</taxon>
        <taxon>Craniata</taxon>
        <taxon>Vertebrata</taxon>
        <taxon>Euteleostomi</taxon>
        <taxon>Actinopterygii</taxon>
        <taxon>Neopterygii</taxon>
        <taxon>Teleostei</taxon>
        <taxon>Protacanthopterygii</taxon>
        <taxon>Salmoniformes</taxon>
        <taxon>Salmonidae</taxon>
        <taxon>Salmoninae</taxon>
        <taxon>Oncorhynchus</taxon>
    </lineage>
</organism>
<comment type="similarity">
    <text evidence="2">Belongs to the Ca(2+):cation antiporter (CaCA) (TC 2.A.19) family. SLC8 subfamily.</text>
</comment>
<dbReference type="Pfam" id="PF16494">
    <property type="entry name" value="Na_Ca_ex_C"/>
    <property type="match status" value="1"/>
</dbReference>
<dbReference type="GeneTree" id="ENSGT00940000155129"/>
<evidence type="ECO:0000256" key="15">
    <source>
        <dbReference type="ARBA" id="ARBA00023065"/>
    </source>
</evidence>
<evidence type="ECO:0000256" key="2">
    <source>
        <dbReference type="ARBA" id="ARBA00007489"/>
    </source>
</evidence>
<dbReference type="GO" id="GO:0007154">
    <property type="term" value="P:cell communication"/>
    <property type="evidence" value="ECO:0007669"/>
    <property type="project" value="InterPro"/>
</dbReference>
<dbReference type="InterPro" id="IPR003644">
    <property type="entry name" value="Calx_beta"/>
</dbReference>
<dbReference type="InterPro" id="IPR004836">
    <property type="entry name" value="Na_Ca_Ex"/>
</dbReference>
<evidence type="ECO:0000256" key="18">
    <source>
        <dbReference type="ARBA" id="ARBA00023201"/>
    </source>
</evidence>
<evidence type="ECO:0000256" key="9">
    <source>
        <dbReference type="ARBA" id="ARBA00022729"/>
    </source>
</evidence>
<feature type="transmembrane region" description="Helical" evidence="20">
    <location>
        <begin position="877"/>
        <end position="897"/>
    </location>
</feature>
<dbReference type="GO" id="GO:0098794">
    <property type="term" value="C:postsynapse"/>
    <property type="evidence" value="ECO:0007669"/>
    <property type="project" value="TreeGrafter"/>
</dbReference>
<reference evidence="22" key="1">
    <citation type="submission" date="2025-08" db="UniProtKB">
        <authorList>
            <consortium name="Ensembl"/>
        </authorList>
    </citation>
    <scope>IDENTIFICATION</scope>
</reference>
<evidence type="ECO:0000256" key="16">
    <source>
        <dbReference type="ARBA" id="ARBA00023136"/>
    </source>
</evidence>
<protein>
    <recommendedName>
        <fullName evidence="21">Calx-beta domain-containing protein</fullName>
    </recommendedName>
</protein>
<dbReference type="SUPFAM" id="SSF141072">
    <property type="entry name" value="CalX-like"/>
    <property type="match status" value="2"/>
</dbReference>
<evidence type="ECO:0000256" key="13">
    <source>
        <dbReference type="ARBA" id="ARBA00022989"/>
    </source>
</evidence>
<dbReference type="GO" id="GO:0046872">
    <property type="term" value="F:metal ion binding"/>
    <property type="evidence" value="ECO:0007669"/>
    <property type="project" value="UniProtKB-KW"/>
</dbReference>
<feature type="transmembrane region" description="Helical" evidence="20">
    <location>
        <begin position="6"/>
        <end position="25"/>
    </location>
</feature>
<keyword evidence="3" id="KW-0813">Transport</keyword>
<gene>
    <name evidence="22" type="primary">LOC112255898</name>
</gene>
<accession>A0A8C8HR87</accession>
<dbReference type="GO" id="GO:0042383">
    <property type="term" value="C:sarcolemma"/>
    <property type="evidence" value="ECO:0007669"/>
    <property type="project" value="TreeGrafter"/>
</dbReference>
<evidence type="ECO:0000256" key="11">
    <source>
        <dbReference type="ARBA" id="ARBA00022837"/>
    </source>
</evidence>
<comment type="catalytic activity">
    <reaction evidence="19">
        <text>Ca(2+)(in) + 3 Na(+)(out) = Ca(2+)(out) + 3 Na(+)(in)</text>
        <dbReference type="Rhea" id="RHEA:69955"/>
        <dbReference type="ChEBI" id="CHEBI:29101"/>
        <dbReference type="ChEBI" id="CHEBI:29108"/>
    </reaction>
</comment>
<feature type="transmembrane region" description="Helical" evidence="20">
    <location>
        <begin position="209"/>
        <end position="232"/>
    </location>
</feature>
<dbReference type="NCBIfam" id="TIGR00845">
    <property type="entry name" value="caca"/>
    <property type="match status" value="1"/>
</dbReference>
<evidence type="ECO:0000256" key="19">
    <source>
        <dbReference type="ARBA" id="ARBA00033667"/>
    </source>
</evidence>
<dbReference type="PANTHER" id="PTHR11878">
    <property type="entry name" value="SODIUM/CALCIUM EXCHANGER"/>
    <property type="match status" value="1"/>
</dbReference>
<keyword evidence="10" id="KW-0677">Repeat</keyword>
<keyword evidence="11" id="KW-0106">Calcium</keyword>
<dbReference type="FunFam" id="1.20.1420.30:FF:000003">
    <property type="entry name" value="sodium/calcium exchanger 1 isoform X1"/>
    <property type="match status" value="1"/>
</dbReference>
<evidence type="ECO:0000313" key="23">
    <source>
        <dbReference type="Proteomes" id="UP000694402"/>
    </source>
</evidence>
<dbReference type="InterPro" id="IPR038081">
    <property type="entry name" value="CalX-like_sf"/>
</dbReference>
<evidence type="ECO:0000256" key="10">
    <source>
        <dbReference type="ARBA" id="ARBA00022737"/>
    </source>
</evidence>
<keyword evidence="8" id="KW-0479">Metal-binding</keyword>
<dbReference type="Gene3D" id="1.20.1420.30">
    <property type="entry name" value="NCX, central ion-binding region"/>
    <property type="match status" value="2"/>
</dbReference>
<dbReference type="GO" id="GO:0005516">
    <property type="term" value="F:calmodulin binding"/>
    <property type="evidence" value="ECO:0007669"/>
    <property type="project" value="UniProtKB-KW"/>
</dbReference>